<dbReference type="EMBL" id="JACWMW010000002">
    <property type="protein sequence ID" value="MBD1385302.1"/>
    <property type="molecule type" value="Genomic_DNA"/>
</dbReference>
<dbReference type="Pfam" id="PF01106">
    <property type="entry name" value="NifU"/>
    <property type="match status" value="1"/>
</dbReference>
<dbReference type="RefSeq" id="WP_191175185.1">
    <property type="nucleotide sequence ID" value="NZ_JACWMW010000002.1"/>
</dbReference>
<dbReference type="Proteomes" id="UP000618754">
    <property type="component" value="Unassembled WGS sequence"/>
</dbReference>
<comment type="caution">
    <text evidence="2">The sequence shown here is derived from an EMBL/GenBank/DDBJ whole genome shotgun (WGS) entry which is preliminary data.</text>
</comment>
<feature type="domain" description="NIF system FeS cluster assembly NifU C-terminal" evidence="1">
    <location>
        <begin position="7"/>
        <end position="72"/>
    </location>
</feature>
<dbReference type="SUPFAM" id="SSF117916">
    <property type="entry name" value="Fe-S cluster assembly (FSCA) domain-like"/>
    <property type="match status" value="1"/>
</dbReference>
<dbReference type="PANTHER" id="PTHR11178:SF39">
    <property type="entry name" value="NIFU-LIKE PROTEIN 2, CHLOROPLASTIC"/>
    <property type="match status" value="1"/>
</dbReference>
<protein>
    <submittedName>
        <fullName evidence="2">NifU family protein</fullName>
    </submittedName>
</protein>
<dbReference type="InterPro" id="IPR001075">
    <property type="entry name" value="NIF_FeS_clus_asmbl_NifU_C"/>
</dbReference>
<reference evidence="2 3" key="1">
    <citation type="submission" date="2020-09" db="EMBL/GenBank/DDBJ databases">
        <title>Novel species of Mucilaginibacter isolated from a glacier on the Tibetan Plateau.</title>
        <authorList>
            <person name="Liu Q."/>
            <person name="Xin Y.-H."/>
        </authorList>
    </citation>
    <scope>NUCLEOTIDE SEQUENCE [LARGE SCALE GENOMIC DNA]</scope>
    <source>
        <strain evidence="2 3">CGMCC 1.13878</strain>
    </source>
</reference>
<evidence type="ECO:0000313" key="3">
    <source>
        <dbReference type="Proteomes" id="UP000618754"/>
    </source>
</evidence>
<gene>
    <name evidence="2" type="ORF">IDJ75_08430</name>
</gene>
<name>A0ABR7X3Y3_9SPHI</name>
<accession>A0ABR7X3Y3</accession>
<proteinExistence type="predicted"/>
<evidence type="ECO:0000259" key="1">
    <source>
        <dbReference type="Pfam" id="PF01106"/>
    </source>
</evidence>
<organism evidence="2 3">
    <name type="scientific">Mucilaginibacter rigui</name>
    <dbReference type="NCBI Taxonomy" id="534635"/>
    <lineage>
        <taxon>Bacteria</taxon>
        <taxon>Pseudomonadati</taxon>
        <taxon>Bacteroidota</taxon>
        <taxon>Sphingobacteriia</taxon>
        <taxon>Sphingobacteriales</taxon>
        <taxon>Sphingobacteriaceae</taxon>
        <taxon>Mucilaginibacter</taxon>
    </lineage>
</organism>
<sequence length="92" mass="9778">MSLTDQVEAALDTIRPYLEADGGNVSVEDITPEKVVKLKLLGSCGSCPMSIMTLKAGIEQAILKAVPEITGIEAINLTDIDDPNAVLPENLR</sequence>
<dbReference type="Gene3D" id="3.30.300.130">
    <property type="entry name" value="Fe-S cluster assembly (FSCA)"/>
    <property type="match status" value="1"/>
</dbReference>
<keyword evidence="3" id="KW-1185">Reference proteome</keyword>
<dbReference type="InterPro" id="IPR034904">
    <property type="entry name" value="FSCA_dom_sf"/>
</dbReference>
<evidence type="ECO:0000313" key="2">
    <source>
        <dbReference type="EMBL" id="MBD1385302.1"/>
    </source>
</evidence>
<dbReference type="PANTHER" id="PTHR11178">
    <property type="entry name" value="IRON-SULFUR CLUSTER SCAFFOLD PROTEIN NFU-RELATED"/>
    <property type="match status" value="1"/>
</dbReference>